<accession>A0A915KEY6</accession>
<keyword evidence="1" id="KW-1185">Reference proteome</keyword>
<reference evidence="2" key="1">
    <citation type="submission" date="2022-11" db="UniProtKB">
        <authorList>
            <consortium name="WormBaseParasite"/>
        </authorList>
    </citation>
    <scope>IDENTIFICATION</scope>
</reference>
<dbReference type="AlphaFoldDB" id="A0A915KEY6"/>
<evidence type="ECO:0000313" key="2">
    <source>
        <dbReference type="WBParaSite" id="nRc.2.0.1.t37373-RA"/>
    </source>
</evidence>
<proteinExistence type="predicted"/>
<dbReference type="WBParaSite" id="nRc.2.0.1.t37373-RA">
    <property type="protein sequence ID" value="nRc.2.0.1.t37373-RA"/>
    <property type="gene ID" value="nRc.2.0.1.g37373"/>
</dbReference>
<organism evidence="1 2">
    <name type="scientific">Romanomermis culicivorax</name>
    <name type="common">Nematode worm</name>
    <dbReference type="NCBI Taxonomy" id="13658"/>
    <lineage>
        <taxon>Eukaryota</taxon>
        <taxon>Metazoa</taxon>
        <taxon>Ecdysozoa</taxon>
        <taxon>Nematoda</taxon>
        <taxon>Enoplea</taxon>
        <taxon>Dorylaimia</taxon>
        <taxon>Mermithida</taxon>
        <taxon>Mermithoidea</taxon>
        <taxon>Mermithidae</taxon>
        <taxon>Romanomermis</taxon>
    </lineage>
</organism>
<sequence>MYAKFVFMATLYRCYALEQCSMSVGNAIRRDSTFAIGDGPAHSPYCATYSSANGASFKKSDAAYAAAPRCSGFGTSTDTCLTAATKVRDIGHFKPINNAENDWGHQHSRIVPTQLGFIIRH</sequence>
<evidence type="ECO:0000313" key="1">
    <source>
        <dbReference type="Proteomes" id="UP000887565"/>
    </source>
</evidence>
<name>A0A915KEY6_ROMCU</name>
<protein>
    <submittedName>
        <fullName evidence="2">Secreted protein</fullName>
    </submittedName>
</protein>
<dbReference type="Proteomes" id="UP000887565">
    <property type="component" value="Unplaced"/>
</dbReference>